<comment type="caution">
    <text evidence="4">The sequence shown here is derived from an EMBL/GenBank/DDBJ whole genome shotgun (WGS) entry which is preliminary data.</text>
</comment>
<evidence type="ECO:0000313" key="4">
    <source>
        <dbReference type="EMBL" id="KES08987.1"/>
    </source>
</evidence>
<feature type="chain" id="PRO_5001767063" evidence="2">
    <location>
        <begin position="42"/>
        <end position="325"/>
    </location>
</feature>
<dbReference type="STRING" id="55952.BU52_02750"/>
<dbReference type="Gene3D" id="2.70.70.10">
    <property type="entry name" value="Glucose Permease (Domain IIA)"/>
    <property type="match status" value="1"/>
</dbReference>
<dbReference type="EMBL" id="JFCB01000001">
    <property type="protein sequence ID" value="KES08987.1"/>
    <property type="molecule type" value="Genomic_DNA"/>
</dbReference>
<feature type="compositionally biased region" description="Basic and acidic residues" evidence="1">
    <location>
        <begin position="135"/>
        <end position="165"/>
    </location>
</feature>
<dbReference type="InterPro" id="IPR050570">
    <property type="entry name" value="Cell_wall_metabolism_enzyme"/>
</dbReference>
<feature type="region of interest" description="Disordered" evidence="1">
    <location>
        <begin position="126"/>
        <end position="196"/>
    </location>
</feature>
<dbReference type="eggNOG" id="COG0739">
    <property type="taxonomic scope" value="Bacteria"/>
</dbReference>
<evidence type="ECO:0000256" key="2">
    <source>
        <dbReference type="SAM" id="SignalP"/>
    </source>
</evidence>
<organism evidence="4 5">
    <name type="scientific">Streptomyces toyocaensis</name>
    <dbReference type="NCBI Taxonomy" id="55952"/>
    <lineage>
        <taxon>Bacteria</taxon>
        <taxon>Bacillati</taxon>
        <taxon>Actinomycetota</taxon>
        <taxon>Actinomycetes</taxon>
        <taxon>Kitasatosporales</taxon>
        <taxon>Streptomycetaceae</taxon>
        <taxon>Streptomyces</taxon>
    </lineage>
</organism>
<keyword evidence="2" id="KW-0732">Signal</keyword>
<proteinExistence type="predicted"/>
<dbReference type="CDD" id="cd00118">
    <property type="entry name" value="LysM"/>
    <property type="match status" value="1"/>
</dbReference>
<evidence type="ECO:0000259" key="3">
    <source>
        <dbReference type="PROSITE" id="PS51782"/>
    </source>
</evidence>
<dbReference type="OrthoDB" id="5244067at2"/>
<dbReference type="AlphaFoldDB" id="A0A081XZL4"/>
<evidence type="ECO:0000313" key="5">
    <source>
        <dbReference type="Proteomes" id="UP000028341"/>
    </source>
</evidence>
<feature type="region of interest" description="Disordered" evidence="1">
    <location>
        <begin position="45"/>
        <end position="67"/>
    </location>
</feature>
<dbReference type="PROSITE" id="PS51782">
    <property type="entry name" value="LYSM"/>
    <property type="match status" value="1"/>
</dbReference>
<gene>
    <name evidence="4" type="ORF">BU52_02750</name>
</gene>
<dbReference type="Pfam" id="PF01551">
    <property type="entry name" value="Peptidase_M23"/>
    <property type="match status" value="1"/>
</dbReference>
<dbReference type="SUPFAM" id="SSF51261">
    <property type="entry name" value="Duplicated hybrid motif"/>
    <property type="match status" value="1"/>
</dbReference>
<dbReference type="InterPro" id="IPR036779">
    <property type="entry name" value="LysM_dom_sf"/>
</dbReference>
<protein>
    <submittedName>
        <fullName evidence="4">Peptidase</fullName>
    </submittedName>
</protein>
<reference evidence="4 5" key="1">
    <citation type="submission" date="2014-02" db="EMBL/GenBank/DDBJ databases">
        <title>The genome announcement of Streptomyces toyocaensis NRRL15009.</title>
        <authorList>
            <person name="Hong H.-J."/>
            <person name="Kwun M.J."/>
        </authorList>
    </citation>
    <scope>NUCLEOTIDE SEQUENCE [LARGE SCALE GENOMIC DNA]</scope>
    <source>
        <strain evidence="4 5">NRRL 15009</strain>
    </source>
</reference>
<feature type="signal peptide" evidence="2">
    <location>
        <begin position="1"/>
        <end position="41"/>
    </location>
</feature>
<dbReference type="FunFam" id="2.70.70.10:FF:000013">
    <property type="entry name" value="Peptidase family M23"/>
    <property type="match status" value="1"/>
</dbReference>
<dbReference type="PANTHER" id="PTHR21666">
    <property type="entry name" value="PEPTIDASE-RELATED"/>
    <property type="match status" value="1"/>
</dbReference>
<dbReference type="InterPro" id="IPR011055">
    <property type="entry name" value="Dup_hybrid_motif"/>
</dbReference>
<name>A0A081XZL4_STRTO</name>
<dbReference type="CDD" id="cd12797">
    <property type="entry name" value="M23_peptidase"/>
    <property type="match status" value="1"/>
</dbReference>
<feature type="compositionally biased region" description="Low complexity" evidence="1">
    <location>
        <begin position="166"/>
        <end position="190"/>
    </location>
</feature>
<feature type="domain" description="LysM" evidence="3">
    <location>
        <begin position="70"/>
        <end position="119"/>
    </location>
</feature>
<dbReference type="GO" id="GO:0004222">
    <property type="term" value="F:metalloendopeptidase activity"/>
    <property type="evidence" value="ECO:0007669"/>
    <property type="project" value="TreeGrafter"/>
</dbReference>
<dbReference type="Gene3D" id="3.10.350.10">
    <property type="entry name" value="LysM domain"/>
    <property type="match status" value="1"/>
</dbReference>
<dbReference type="RefSeq" id="WP_037927147.1">
    <property type="nucleotide sequence ID" value="NZ_JBFADL010000091.1"/>
</dbReference>
<dbReference type="InterPro" id="IPR018392">
    <property type="entry name" value="LysM"/>
</dbReference>
<dbReference type="PANTHER" id="PTHR21666:SF270">
    <property type="entry name" value="MUREIN HYDROLASE ACTIVATOR ENVC"/>
    <property type="match status" value="1"/>
</dbReference>
<sequence length="325" mass="32909">MPAKGKHRRTKAQRLARSIAVAGTGGAALALPLLGATGANAATPQTAPEKAVQSLSAGQKATAEKSGEARTYIVKAGDYLAKIAETQDVDGGWKQLYADNREAVGEDPSLIHPGLKLSIDGEAAKAAPQKSVAPKAEKPAAPKAEKPAAPKAEKPAAPKAEKPAEKPAQQSSQQSSSKPSTQTATANQAASGYSSPVPGGAVGTAYKVAGSMWSSGYHTGVDFSVPTGTSLKAVGSGTVVSAGWAGAYGNQVVIKLNDGYYAQYAHLSSLSVSAGQTVSGGQQVGLSGSTGNSTGPHLHFEIRTTPDYGSDVDPVSYLRSKGVSL</sequence>
<accession>A0A081XZL4</accession>
<dbReference type="InterPro" id="IPR016047">
    <property type="entry name" value="M23ase_b-sheet_dom"/>
</dbReference>
<keyword evidence="5" id="KW-1185">Reference proteome</keyword>
<evidence type="ECO:0000256" key="1">
    <source>
        <dbReference type="SAM" id="MobiDB-lite"/>
    </source>
</evidence>
<dbReference type="Proteomes" id="UP000028341">
    <property type="component" value="Unassembled WGS sequence"/>
</dbReference>